<feature type="compositionally biased region" description="Basic and acidic residues" evidence="1">
    <location>
        <begin position="14"/>
        <end position="25"/>
    </location>
</feature>
<accession>A0ABR1TZV8</accession>
<keyword evidence="2" id="KW-0472">Membrane</keyword>
<proteinExistence type="predicted"/>
<sequence>MSLWGNMRSFFLSDDEHGKKDDDHKHAPRNGSLRQQTWAPARVPRRRFLKRILLVFGAAILTYLFIHNIPTDIGPRQSLRPSYGQAAPPGYPARGRPPLNASPKQTSEEESVSSHEPPQRTYNAPPKFLELAATLRAIGATRGALLVNRNVLFAASSLKSAAAILPVACQMGTELRNYVHFALMSRSEISTDDLLKLNGIDESCHIIIHDARPEHAQISTDDRMESSVFRAFYHIHTYMHPQAIFIDASAQEERFFRQGARAQAKASGNTLIELPVDSAKDLMWLTKLDSSSLRMWDKIHIDILVHAIPGASGSLIRLLRSLSRTDFAAGTIPHLTIELPHDIDPPTKRFLETFKWPPAHVYNPNNARYLSLRHRIPHQRMTEEESSFRFLESFWPADPHTSHILVLSPQVELSPQFFHYLRYTLMEYRYSAASIVQNWGSRLLGISLEQPLKMIGGNAKFVSPSIDKSGADSDSTSFIWQAPTSSAMLFLGERWIELHDFVSRTLEAQHSLDHTPALLSEKLVSTEHPSWLEYALKLSRLRGYWTVYPGEKTAKNLATVHRELHHLPEEYADVEPKDPALADDASEAEIDAAIEKYKGGVEITLAPPVTLLQSLPHDGVLSSFASLPLLSWDGQRTDAQGIAAHALEYSAVFKKEVGKCVGKAAEKEVVSLSTEDLFCETD</sequence>
<keyword evidence="4" id="KW-1185">Reference proteome</keyword>
<protein>
    <recommendedName>
        <fullName evidence="5">Glycosyltransferase 2</fullName>
    </recommendedName>
</protein>
<evidence type="ECO:0000256" key="1">
    <source>
        <dbReference type="SAM" id="MobiDB-lite"/>
    </source>
</evidence>
<evidence type="ECO:0000313" key="4">
    <source>
        <dbReference type="Proteomes" id="UP001444661"/>
    </source>
</evidence>
<dbReference type="Proteomes" id="UP001444661">
    <property type="component" value="Unassembled WGS sequence"/>
</dbReference>
<feature type="compositionally biased region" description="Low complexity" evidence="1">
    <location>
        <begin position="81"/>
        <end position="98"/>
    </location>
</feature>
<dbReference type="PANTHER" id="PTHR33604">
    <property type="entry name" value="OSJNBA0004B13.7 PROTEIN"/>
    <property type="match status" value="1"/>
</dbReference>
<feature type="region of interest" description="Disordered" evidence="1">
    <location>
        <begin position="77"/>
        <end position="123"/>
    </location>
</feature>
<keyword evidence="2" id="KW-0812">Transmembrane</keyword>
<reference evidence="3 4" key="1">
    <citation type="submission" date="2023-01" db="EMBL/GenBank/DDBJ databases">
        <title>Analysis of 21 Apiospora genomes using comparative genomics revels a genus with tremendous synthesis potential of carbohydrate active enzymes and secondary metabolites.</title>
        <authorList>
            <person name="Sorensen T."/>
        </authorList>
    </citation>
    <scope>NUCLEOTIDE SEQUENCE [LARGE SCALE GENOMIC DNA]</scope>
    <source>
        <strain evidence="3 4">CBS 33761</strain>
    </source>
</reference>
<comment type="caution">
    <text evidence="3">The sequence shown here is derived from an EMBL/GenBank/DDBJ whole genome shotgun (WGS) entry which is preliminary data.</text>
</comment>
<gene>
    <name evidence="3" type="ORF">PG993_003488</name>
</gene>
<feature type="region of interest" description="Disordered" evidence="1">
    <location>
        <begin position="14"/>
        <end position="38"/>
    </location>
</feature>
<evidence type="ECO:0000256" key="2">
    <source>
        <dbReference type="SAM" id="Phobius"/>
    </source>
</evidence>
<evidence type="ECO:0008006" key="5">
    <source>
        <dbReference type="Google" id="ProtNLM"/>
    </source>
</evidence>
<dbReference type="PANTHER" id="PTHR33604:SF3">
    <property type="entry name" value="OSJNBA0004B13.7 PROTEIN"/>
    <property type="match status" value="1"/>
</dbReference>
<feature type="transmembrane region" description="Helical" evidence="2">
    <location>
        <begin position="48"/>
        <end position="66"/>
    </location>
</feature>
<organism evidence="3 4">
    <name type="scientific">Apiospora rasikravindrae</name>
    <dbReference type="NCBI Taxonomy" id="990691"/>
    <lineage>
        <taxon>Eukaryota</taxon>
        <taxon>Fungi</taxon>
        <taxon>Dikarya</taxon>
        <taxon>Ascomycota</taxon>
        <taxon>Pezizomycotina</taxon>
        <taxon>Sordariomycetes</taxon>
        <taxon>Xylariomycetidae</taxon>
        <taxon>Amphisphaeriales</taxon>
        <taxon>Apiosporaceae</taxon>
        <taxon>Apiospora</taxon>
    </lineage>
</organism>
<dbReference type="EMBL" id="JAQQWK010000002">
    <property type="protein sequence ID" value="KAK8052103.1"/>
    <property type="molecule type" value="Genomic_DNA"/>
</dbReference>
<name>A0ABR1TZV8_9PEZI</name>
<keyword evidence="2" id="KW-1133">Transmembrane helix</keyword>
<evidence type="ECO:0000313" key="3">
    <source>
        <dbReference type="EMBL" id="KAK8052103.1"/>
    </source>
</evidence>